<evidence type="ECO:0000259" key="2">
    <source>
        <dbReference type="Pfam" id="PF14461"/>
    </source>
</evidence>
<evidence type="ECO:0000313" key="4">
    <source>
        <dbReference type="Proteomes" id="UP000054911"/>
    </source>
</evidence>
<name>A0A157ZR38_9BURK</name>
<dbReference type="EMBL" id="FCOE02000003">
    <property type="protein sequence ID" value="SAK47961.1"/>
    <property type="molecule type" value="Genomic_DNA"/>
</dbReference>
<comment type="caution">
    <text evidence="3">The sequence shown here is derived from an EMBL/GenBank/DDBJ whole genome shotgun (WGS) entry which is preliminary data.</text>
</comment>
<dbReference type="OrthoDB" id="891532at2"/>
<organism evidence="3 4">
    <name type="scientific">Caballeronia pedi</name>
    <dbReference type="NCBI Taxonomy" id="1777141"/>
    <lineage>
        <taxon>Bacteria</taxon>
        <taxon>Pseudomonadati</taxon>
        <taxon>Pseudomonadota</taxon>
        <taxon>Betaproteobacteria</taxon>
        <taxon>Burkholderiales</taxon>
        <taxon>Burkholderiaceae</taxon>
        <taxon>Caballeronia</taxon>
    </lineage>
</organism>
<reference evidence="3" key="1">
    <citation type="submission" date="2016-01" db="EMBL/GenBank/DDBJ databases">
        <authorList>
            <person name="Peeters C."/>
        </authorList>
    </citation>
    <scope>NUCLEOTIDE SEQUENCE [LARGE SCALE GENOMIC DNA]</scope>
    <source>
        <strain evidence="3">LMG 29323</strain>
    </source>
</reference>
<dbReference type="GO" id="GO:0008641">
    <property type="term" value="F:ubiquitin-like modifier activating enzyme activity"/>
    <property type="evidence" value="ECO:0007669"/>
    <property type="project" value="InterPro"/>
</dbReference>
<sequence>MSEQGPTGSELSRALASRGFAYVGHDEDGWFVFSGSLISEETPFSVRLEVDPDGKDLPRVYLAPIPAALQPVAPHVGADGSFCYLAHGAIVLDVFDIVGQVLACIERAEAVLGQILRGELTQDLEEEFFSCWPQSALCLLDFEEKGHLPLSVLVLDSKDEARPITAVSDDTNRTLSKLAAIGLSVDSTRKVTVRRVRTTAPPRALQEKWPPETVADVLKWQATLDPRARRKLEDLIHAEAKTDANSLLCIIESPRFVYAFAVEYDRREKGQRARDFKSLEVAYRSPVVPMFCLRIDDQYTAERSTPGRRTLAGKQIILVGCGTIGGFLGEYLVKAGAGTGGGALSLVDNDILLPQNVGRHRLGLNYILRNKAEALAKELRRGAPGAKLIPIPVNALQVDLSRADLIVDATGEEAFGHLLARKLSADAFRPMLSVWIEGPGTAIRALMRDSRDAACVRCLKTRDRSPIYKVTEGELPQMLAGHGCESLYVPFPATVSVQAASLAADMAVDWANANCSPRLRTRVLDPRWDSSRQLIDPAQLQECPACTT</sequence>
<evidence type="ECO:0000259" key="1">
    <source>
        <dbReference type="Pfam" id="PF00899"/>
    </source>
</evidence>
<dbReference type="RefSeq" id="WP_087131017.1">
    <property type="nucleotide sequence ID" value="NZ_FCOE02000003.1"/>
</dbReference>
<dbReference type="AlphaFoldDB" id="A0A157ZR38"/>
<proteinExistence type="predicted"/>
<dbReference type="Pfam" id="PF00899">
    <property type="entry name" value="ThiF"/>
    <property type="match status" value="1"/>
</dbReference>
<dbReference type="InterPro" id="IPR000594">
    <property type="entry name" value="ThiF_NAD_FAD-bd"/>
</dbReference>
<accession>A0A157ZR38</accession>
<gene>
    <name evidence="3" type="ORF">AWB80_01165</name>
</gene>
<dbReference type="Gene3D" id="3.40.50.720">
    <property type="entry name" value="NAD(P)-binding Rossmann-like Domain"/>
    <property type="match status" value="1"/>
</dbReference>
<dbReference type="InterPro" id="IPR035985">
    <property type="entry name" value="Ubiquitin-activating_enz"/>
</dbReference>
<protein>
    <submittedName>
        <fullName evidence="3">ThiF family protein</fullName>
    </submittedName>
</protein>
<keyword evidence="4" id="KW-1185">Reference proteome</keyword>
<dbReference type="Proteomes" id="UP000054911">
    <property type="component" value="Unassembled WGS sequence"/>
</dbReference>
<evidence type="ECO:0000313" key="3">
    <source>
        <dbReference type="EMBL" id="SAK47961.1"/>
    </source>
</evidence>
<feature type="domain" description="Prokaryotic E2 family B" evidence="2">
    <location>
        <begin position="44"/>
        <end position="134"/>
    </location>
</feature>
<dbReference type="InterPro" id="IPR032701">
    <property type="entry name" value="Prok-E2_B_dom"/>
</dbReference>
<dbReference type="SUPFAM" id="SSF69572">
    <property type="entry name" value="Activating enzymes of the ubiquitin-like proteins"/>
    <property type="match status" value="1"/>
</dbReference>
<dbReference type="Pfam" id="PF14461">
    <property type="entry name" value="Prok-E2_B"/>
    <property type="match status" value="1"/>
</dbReference>
<feature type="domain" description="THIF-type NAD/FAD binding fold" evidence="1">
    <location>
        <begin position="304"/>
        <end position="514"/>
    </location>
</feature>
<dbReference type="STRING" id="1777141.AWB80_01165"/>